<gene>
    <name evidence="8" type="ORF">FVP77_04155</name>
</gene>
<organism evidence="8 9">
    <name type="scientific">Microbacterium hatanonis</name>
    <dbReference type="NCBI Taxonomy" id="404366"/>
    <lineage>
        <taxon>Bacteria</taxon>
        <taxon>Bacillati</taxon>
        <taxon>Actinomycetota</taxon>
        <taxon>Actinomycetes</taxon>
        <taxon>Micrococcales</taxon>
        <taxon>Microbacteriaceae</taxon>
        <taxon>Microbacterium</taxon>
    </lineage>
</organism>
<feature type="transmembrane region" description="Helical" evidence="6">
    <location>
        <begin position="40"/>
        <end position="60"/>
    </location>
</feature>
<evidence type="ECO:0000256" key="1">
    <source>
        <dbReference type="ARBA" id="ARBA00004651"/>
    </source>
</evidence>
<keyword evidence="3 6" id="KW-0812">Transmembrane</keyword>
<dbReference type="InterPro" id="IPR027379">
    <property type="entry name" value="CLS_N"/>
</dbReference>
<name>A0A5C8I377_9MICO</name>
<proteinExistence type="predicted"/>
<evidence type="ECO:0000256" key="6">
    <source>
        <dbReference type="SAM" id="Phobius"/>
    </source>
</evidence>
<comment type="caution">
    <text evidence="8">The sequence shown here is derived from an EMBL/GenBank/DDBJ whole genome shotgun (WGS) entry which is preliminary data.</text>
</comment>
<keyword evidence="9" id="KW-1185">Reference proteome</keyword>
<dbReference type="AlphaFoldDB" id="A0A5C8I377"/>
<evidence type="ECO:0000313" key="9">
    <source>
        <dbReference type="Proteomes" id="UP000321034"/>
    </source>
</evidence>
<dbReference type="OrthoDB" id="4479409at2"/>
<sequence length="73" mass="7970">MFSGLTGWHLMILAVVFLIPFVLAAVSIARNRASSGLEKAVWVLVILAFPLLGPILWFVIGRRGGRESPRPSP</sequence>
<evidence type="ECO:0000259" key="7">
    <source>
        <dbReference type="Pfam" id="PF13396"/>
    </source>
</evidence>
<feature type="transmembrane region" description="Helical" evidence="6">
    <location>
        <begin position="6"/>
        <end position="28"/>
    </location>
</feature>
<evidence type="ECO:0000256" key="3">
    <source>
        <dbReference type="ARBA" id="ARBA00022692"/>
    </source>
</evidence>
<evidence type="ECO:0000256" key="4">
    <source>
        <dbReference type="ARBA" id="ARBA00022989"/>
    </source>
</evidence>
<feature type="domain" description="Cardiolipin synthase N-terminal" evidence="7">
    <location>
        <begin position="21"/>
        <end position="62"/>
    </location>
</feature>
<keyword evidence="5 6" id="KW-0472">Membrane</keyword>
<dbReference type="GO" id="GO:0005886">
    <property type="term" value="C:plasma membrane"/>
    <property type="evidence" value="ECO:0007669"/>
    <property type="project" value="UniProtKB-SubCell"/>
</dbReference>
<evidence type="ECO:0000256" key="2">
    <source>
        <dbReference type="ARBA" id="ARBA00022475"/>
    </source>
</evidence>
<evidence type="ECO:0000313" key="8">
    <source>
        <dbReference type="EMBL" id="TXK12661.1"/>
    </source>
</evidence>
<dbReference type="EMBL" id="VRSV01000001">
    <property type="protein sequence ID" value="TXK12661.1"/>
    <property type="molecule type" value="Genomic_DNA"/>
</dbReference>
<evidence type="ECO:0000256" key="5">
    <source>
        <dbReference type="ARBA" id="ARBA00023136"/>
    </source>
</evidence>
<dbReference type="Pfam" id="PF13396">
    <property type="entry name" value="PLDc_N"/>
    <property type="match status" value="1"/>
</dbReference>
<dbReference type="Proteomes" id="UP000321034">
    <property type="component" value="Unassembled WGS sequence"/>
</dbReference>
<keyword evidence="2" id="KW-1003">Cell membrane</keyword>
<reference evidence="8 9" key="1">
    <citation type="submission" date="2019-08" db="EMBL/GenBank/DDBJ databases">
        <authorList>
            <person name="Dong K."/>
        </authorList>
    </citation>
    <scope>NUCLEOTIDE SEQUENCE [LARGE SCALE GENOMIC DNA]</scope>
    <source>
        <strain evidence="8 9">JCM14558</strain>
    </source>
</reference>
<protein>
    <submittedName>
        <fullName evidence="8">PLDc_N domain-containing protein</fullName>
    </submittedName>
</protein>
<accession>A0A5C8I377</accession>
<comment type="subcellular location">
    <subcellularLocation>
        <location evidence="1">Cell membrane</location>
        <topology evidence="1">Multi-pass membrane protein</topology>
    </subcellularLocation>
</comment>
<dbReference type="RefSeq" id="WP_147893373.1">
    <property type="nucleotide sequence ID" value="NZ_BAAANR010000001.1"/>
</dbReference>
<keyword evidence="4 6" id="KW-1133">Transmembrane helix</keyword>